<gene>
    <name evidence="4" type="ORF">PHYEVI_LOCUS2225</name>
</gene>
<dbReference type="InterPro" id="IPR000535">
    <property type="entry name" value="MSP_dom"/>
</dbReference>
<dbReference type="CDD" id="cd00170">
    <property type="entry name" value="SEC14"/>
    <property type="match status" value="1"/>
</dbReference>
<dbReference type="Gene3D" id="2.60.40.10">
    <property type="entry name" value="Immunoglobulins"/>
    <property type="match status" value="1"/>
</dbReference>
<dbReference type="SUPFAM" id="SSF52087">
    <property type="entry name" value="CRAL/TRIO domain"/>
    <property type="match status" value="1"/>
</dbReference>
<evidence type="ECO:0000259" key="3">
    <source>
        <dbReference type="PROSITE" id="PS50202"/>
    </source>
</evidence>
<proteinExistence type="predicted"/>
<dbReference type="EMBL" id="OU900104">
    <property type="protein sequence ID" value="CAG9855784.1"/>
    <property type="molecule type" value="Genomic_DNA"/>
</dbReference>
<organism evidence="4 5">
    <name type="scientific">Phyllotreta striolata</name>
    <name type="common">Striped flea beetle</name>
    <name type="synonym">Crioceris striolata</name>
    <dbReference type="NCBI Taxonomy" id="444603"/>
    <lineage>
        <taxon>Eukaryota</taxon>
        <taxon>Metazoa</taxon>
        <taxon>Ecdysozoa</taxon>
        <taxon>Arthropoda</taxon>
        <taxon>Hexapoda</taxon>
        <taxon>Insecta</taxon>
        <taxon>Pterygota</taxon>
        <taxon>Neoptera</taxon>
        <taxon>Endopterygota</taxon>
        <taxon>Coleoptera</taxon>
        <taxon>Polyphaga</taxon>
        <taxon>Cucujiformia</taxon>
        <taxon>Chrysomeloidea</taxon>
        <taxon>Chrysomelidae</taxon>
        <taxon>Galerucinae</taxon>
        <taxon>Alticini</taxon>
        <taxon>Phyllotreta</taxon>
    </lineage>
</organism>
<keyword evidence="1" id="KW-0812">Transmembrane</keyword>
<protein>
    <recommendedName>
        <fullName evidence="6">Motile sperm domain-containing protein 2</fullName>
    </recommendedName>
</protein>
<dbReference type="SMART" id="SM00516">
    <property type="entry name" value="SEC14"/>
    <property type="match status" value="1"/>
</dbReference>
<dbReference type="InterPro" id="IPR036273">
    <property type="entry name" value="CRAL/TRIO_N_dom_sf"/>
</dbReference>
<dbReference type="PROSITE" id="PS50202">
    <property type="entry name" value="MSP"/>
    <property type="match status" value="1"/>
</dbReference>
<evidence type="ECO:0000259" key="2">
    <source>
        <dbReference type="PROSITE" id="PS50191"/>
    </source>
</evidence>
<keyword evidence="1" id="KW-1133">Transmembrane helix</keyword>
<name>A0A9N9TID0_PHYSR</name>
<evidence type="ECO:0000313" key="4">
    <source>
        <dbReference type="EMBL" id="CAG9855784.1"/>
    </source>
</evidence>
<evidence type="ECO:0008006" key="6">
    <source>
        <dbReference type="Google" id="ProtNLM"/>
    </source>
</evidence>
<dbReference type="InterPro" id="IPR053012">
    <property type="entry name" value="ER-organelle_contact"/>
</dbReference>
<dbReference type="AlphaFoldDB" id="A0A9N9TID0"/>
<dbReference type="OrthoDB" id="75724at2759"/>
<dbReference type="GO" id="GO:0012505">
    <property type="term" value="C:endomembrane system"/>
    <property type="evidence" value="ECO:0007669"/>
    <property type="project" value="TreeGrafter"/>
</dbReference>
<feature type="domain" description="MSP" evidence="3">
    <location>
        <begin position="286"/>
        <end position="405"/>
    </location>
</feature>
<dbReference type="Gene3D" id="3.40.525.10">
    <property type="entry name" value="CRAL-TRIO lipid binding domain"/>
    <property type="match status" value="1"/>
</dbReference>
<dbReference type="SUPFAM" id="SSF46938">
    <property type="entry name" value="CRAL/TRIO N-terminal domain"/>
    <property type="match status" value="1"/>
</dbReference>
<reference evidence="4" key="1">
    <citation type="submission" date="2022-01" db="EMBL/GenBank/DDBJ databases">
        <authorList>
            <person name="King R."/>
        </authorList>
    </citation>
    <scope>NUCLEOTIDE SEQUENCE</scope>
</reference>
<dbReference type="InterPro" id="IPR001251">
    <property type="entry name" value="CRAL-TRIO_dom"/>
</dbReference>
<dbReference type="Proteomes" id="UP001153712">
    <property type="component" value="Chromosome 11"/>
</dbReference>
<dbReference type="SUPFAM" id="SSF49354">
    <property type="entry name" value="PapD-like"/>
    <property type="match status" value="1"/>
</dbReference>
<keyword evidence="5" id="KW-1185">Reference proteome</keyword>
<dbReference type="InterPro" id="IPR036865">
    <property type="entry name" value="CRAL-TRIO_dom_sf"/>
</dbReference>
<keyword evidence="1" id="KW-0472">Membrane</keyword>
<accession>A0A9N9TID0</accession>
<feature type="transmembrane region" description="Helical" evidence="1">
    <location>
        <begin position="456"/>
        <end position="476"/>
    </location>
</feature>
<dbReference type="GO" id="GO:0140284">
    <property type="term" value="C:endoplasmic reticulum-endosome membrane contact site"/>
    <property type="evidence" value="ECO:0007669"/>
    <property type="project" value="TreeGrafter"/>
</dbReference>
<dbReference type="PANTHER" id="PTHR46384:SF1">
    <property type="entry name" value="MOTILE SPERM DOMAIN-CONTAINING PROTEIN 2"/>
    <property type="match status" value="1"/>
</dbReference>
<dbReference type="PANTHER" id="PTHR46384">
    <property type="entry name" value="MOTILE SPERM DOMAIN-CONTAINING PROTEIN 2"/>
    <property type="match status" value="1"/>
</dbReference>
<dbReference type="Pfam" id="PF00635">
    <property type="entry name" value="Motile_Sperm"/>
    <property type="match status" value="1"/>
</dbReference>
<dbReference type="InterPro" id="IPR008962">
    <property type="entry name" value="PapD-like_sf"/>
</dbReference>
<sequence length="503" mass="57321">MVKTLTPEVNQDDIDDLRKSFLNDYSSKPIDSVHPKDLERIRTNDFWLKRFLLHQEGNKENALNMIWTSVTWRKELNVNEINENNVKMDLLCSGGFFIHGADIDNCKLFVFKCNKHTKGAVDIDVLKRCIIYWFERIERLTKGERITIFFDMEGCGLSNMDMEVIKYLIGLFKEYYPYFLNYILIFEMPWILTAAFKVVKSWLPEKAVEKIKFVSKKDLSNFVPAEHILKSWGGSNPFVFSFIPESSPETEKEKVTTNNKKVHFVDGSMSEITATGGGDKETDGGYLKFNPSGIITFVKDGNEFISSLEIQNTDATVKVSYKLKTTAPEKFRVKPSTGWLAPGESMTVNVTLLPEYQISGLVRDKFLVMSTPMEPSETEPLDLSELWKNTSGRKVYQHRLKCIQTGEAVKYKNTSDMMNANSPDQDPNAFANITSSVDEIRRAQIEVGRALKLTQYIQIATLFLVLLLGFVIGYLLRNNAGDSSFEQSYCGETNSPYLAGNHQ</sequence>
<dbReference type="Pfam" id="PF00650">
    <property type="entry name" value="CRAL_TRIO"/>
    <property type="match status" value="1"/>
</dbReference>
<evidence type="ECO:0000256" key="1">
    <source>
        <dbReference type="SAM" id="Phobius"/>
    </source>
</evidence>
<dbReference type="PROSITE" id="PS50191">
    <property type="entry name" value="CRAL_TRIO"/>
    <property type="match status" value="1"/>
</dbReference>
<evidence type="ECO:0000313" key="5">
    <source>
        <dbReference type="Proteomes" id="UP001153712"/>
    </source>
</evidence>
<feature type="domain" description="CRAL-TRIO" evidence="2">
    <location>
        <begin position="98"/>
        <end position="240"/>
    </location>
</feature>
<dbReference type="InterPro" id="IPR013783">
    <property type="entry name" value="Ig-like_fold"/>
</dbReference>